<keyword evidence="2" id="KW-0479">Metal-binding</keyword>
<feature type="domain" description="CMP/dCMP-type deaminase" evidence="5">
    <location>
        <begin position="1"/>
        <end position="128"/>
    </location>
</feature>
<dbReference type="CDD" id="cd01285">
    <property type="entry name" value="nucleoside_deaminase"/>
    <property type="match status" value="1"/>
</dbReference>
<protein>
    <submittedName>
        <fullName evidence="6">Guanine deaminase</fullName>
    </submittedName>
</protein>
<dbReference type="PROSITE" id="PS00903">
    <property type="entry name" value="CYT_DCMP_DEAMINASES_1"/>
    <property type="match status" value="1"/>
</dbReference>
<reference evidence="6 7" key="1">
    <citation type="submission" date="2012-09" db="EMBL/GenBank/DDBJ databases">
        <title>Genome Sequence of Bacillus sp. DW5-4.</title>
        <authorList>
            <person name="Lai Q."/>
            <person name="Liu Y."/>
            <person name="Shao Z."/>
        </authorList>
    </citation>
    <scope>NUCLEOTIDE SEQUENCE [LARGE SCALE GENOMIC DNA]</scope>
    <source>
        <strain evidence="6 7">DW5-4</strain>
    </source>
</reference>
<evidence type="ECO:0000256" key="3">
    <source>
        <dbReference type="ARBA" id="ARBA00022801"/>
    </source>
</evidence>
<dbReference type="OrthoDB" id="9802676at2"/>
<dbReference type="PANTHER" id="PTHR11079">
    <property type="entry name" value="CYTOSINE DEAMINASE FAMILY MEMBER"/>
    <property type="match status" value="1"/>
</dbReference>
<evidence type="ECO:0000313" key="7">
    <source>
        <dbReference type="Proteomes" id="UP000028091"/>
    </source>
</evidence>
<accession>A0A081LA49</accession>
<dbReference type="InterPro" id="IPR016193">
    <property type="entry name" value="Cytidine_deaminase-like"/>
</dbReference>
<sequence length="156" mass="17378">MNHEAFLQRAIDLAVEAVNNGTGGPFGAVIVKDGQIIAEGSNNVTTNNDPTAHAEVTAIRKACQALHTYQLEDCILYTSCEPCPMCLGAIYWARPKAVYFAAGHQDAATSGFDDSFIYEEINKEYESRNIPFYQLTLQKNLAPFEAWEAYDKKKEY</sequence>
<evidence type="ECO:0000256" key="4">
    <source>
        <dbReference type="ARBA" id="ARBA00022833"/>
    </source>
</evidence>
<dbReference type="PROSITE" id="PS51747">
    <property type="entry name" value="CYT_DCMP_DEAMINASES_2"/>
    <property type="match status" value="1"/>
</dbReference>
<dbReference type="RefSeq" id="WP_034322201.1">
    <property type="nucleotide sequence ID" value="NZ_JOTP01000012.1"/>
</dbReference>
<evidence type="ECO:0000256" key="2">
    <source>
        <dbReference type="ARBA" id="ARBA00022723"/>
    </source>
</evidence>
<comment type="caution">
    <text evidence="6">The sequence shown here is derived from an EMBL/GenBank/DDBJ whole genome shotgun (WGS) entry which is preliminary data.</text>
</comment>
<dbReference type="SUPFAM" id="SSF53927">
    <property type="entry name" value="Cytidine deaminase-like"/>
    <property type="match status" value="1"/>
</dbReference>
<dbReference type="Gene3D" id="3.40.140.10">
    <property type="entry name" value="Cytidine Deaminase, domain 2"/>
    <property type="match status" value="1"/>
</dbReference>
<evidence type="ECO:0000313" key="6">
    <source>
        <dbReference type="EMBL" id="KEP26125.1"/>
    </source>
</evidence>
<keyword evidence="4" id="KW-0862">Zinc</keyword>
<dbReference type="InterPro" id="IPR016192">
    <property type="entry name" value="APOBEC/CMP_deaminase_Zn-bd"/>
</dbReference>
<dbReference type="GO" id="GO:0047974">
    <property type="term" value="F:guanosine deaminase activity"/>
    <property type="evidence" value="ECO:0007669"/>
    <property type="project" value="TreeGrafter"/>
</dbReference>
<dbReference type="GO" id="GO:0006152">
    <property type="term" value="P:purine nucleoside catabolic process"/>
    <property type="evidence" value="ECO:0007669"/>
    <property type="project" value="TreeGrafter"/>
</dbReference>
<name>A0A081LA49_9BACI</name>
<dbReference type="AlphaFoldDB" id="A0A081LA49"/>
<dbReference type="PANTHER" id="PTHR11079:SF161">
    <property type="entry name" value="CMP_DCMP-TYPE DEAMINASE DOMAIN-CONTAINING PROTEIN"/>
    <property type="match status" value="1"/>
</dbReference>
<dbReference type="GO" id="GO:0008270">
    <property type="term" value="F:zinc ion binding"/>
    <property type="evidence" value="ECO:0007669"/>
    <property type="project" value="InterPro"/>
</dbReference>
<gene>
    <name evidence="6" type="ORF">BA70_03690</name>
</gene>
<dbReference type="FunFam" id="3.40.140.10:FF:000011">
    <property type="entry name" value="tRNA-specific adenosine deaminase"/>
    <property type="match status" value="1"/>
</dbReference>
<comment type="similarity">
    <text evidence="1">Belongs to the cytidine and deoxycytidylate deaminase family.</text>
</comment>
<dbReference type="Proteomes" id="UP000028091">
    <property type="component" value="Unassembled WGS sequence"/>
</dbReference>
<proteinExistence type="inferred from homology"/>
<dbReference type="Pfam" id="PF00383">
    <property type="entry name" value="dCMP_cyt_deam_1"/>
    <property type="match status" value="1"/>
</dbReference>
<evidence type="ECO:0000259" key="5">
    <source>
        <dbReference type="PROSITE" id="PS51747"/>
    </source>
</evidence>
<dbReference type="InterPro" id="IPR002125">
    <property type="entry name" value="CMP_dCMP_dom"/>
</dbReference>
<organism evidence="6 7">
    <name type="scientific">Bacillus zhangzhouensis</name>
    <dbReference type="NCBI Taxonomy" id="1178540"/>
    <lineage>
        <taxon>Bacteria</taxon>
        <taxon>Bacillati</taxon>
        <taxon>Bacillota</taxon>
        <taxon>Bacilli</taxon>
        <taxon>Bacillales</taxon>
        <taxon>Bacillaceae</taxon>
        <taxon>Bacillus</taxon>
    </lineage>
</organism>
<dbReference type="EMBL" id="JOTP01000012">
    <property type="protein sequence ID" value="KEP26125.1"/>
    <property type="molecule type" value="Genomic_DNA"/>
</dbReference>
<keyword evidence="7" id="KW-1185">Reference proteome</keyword>
<dbReference type="eggNOG" id="COG0590">
    <property type="taxonomic scope" value="Bacteria"/>
</dbReference>
<evidence type="ECO:0000256" key="1">
    <source>
        <dbReference type="ARBA" id="ARBA00006576"/>
    </source>
</evidence>
<keyword evidence="3" id="KW-0378">Hydrolase</keyword>